<feature type="chain" id="PRO_5017221862" description="Lipoprotein" evidence="1">
    <location>
        <begin position="20"/>
        <end position="409"/>
    </location>
</feature>
<feature type="signal peptide" evidence="1">
    <location>
        <begin position="1"/>
        <end position="19"/>
    </location>
</feature>
<accession>A0A3A3ETS7</accession>
<evidence type="ECO:0008006" key="4">
    <source>
        <dbReference type="Google" id="ProtNLM"/>
    </source>
</evidence>
<evidence type="ECO:0000256" key="1">
    <source>
        <dbReference type="SAM" id="SignalP"/>
    </source>
</evidence>
<comment type="caution">
    <text evidence="2">The sequence shown here is derived from an EMBL/GenBank/DDBJ whole genome shotgun (WGS) entry which is preliminary data.</text>
</comment>
<organism evidence="2 3">
    <name type="scientific">Pseudoalteromonas gelatinilytica</name>
    <dbReference type="NCBI Taxonomy" id="1703256"/>
    <lineage>
        <taxon>Bacteria</taxon>
        <taxon>Pseudomonadati</taxon>
        <taxon>Pseudomonadota</taxon>
        <taxon>Gammaproteobacteria</taxon>
        <taxon>Alteromonadales</taxon>
        <taxon>Pseudoalteromonadaceae</taxon>
        <taxon>Pseudoalteromonas</taxon>
    </lineage>
</organism>
<keyword evidence="1" id="KW-0732">Signal</keyword>
<dbReference type="EMBL" id="QYSE01000001">
    <property type="protein sequence ID" value="RJF37491.1"/>
    <property type="molecule type" value="Genomic_DNA"/>
</dbReference>
<sequence>MYKKVLYPSLLAISVSVLSGCGTTPEELAMQKEMQQAFINKLKGSTLTSVIPQAQQHQQQKVEKPEVVISESELLAQKENVDQTGGPATFMREKDGILINGSMFHDYEGEVANLGADRLTGQFTYAIENFDGTFTLKYSKAGSSEGAVKLATVTKDNDSFKVKTVTGKSFTGTSVTPTSDGFIVGRAGSAFRYMIGSNNVKSISILDGYHIAKHQNGDVASTNFILLEKDKTKSNDPLTGLFESTKSLGNTLGFNKVDDYILLNINDSTIVPLDVSISGKKVAEHSNCRSKGLYNECDNVSFKESLYRKDGFKNNSHYYWAIDWINTPSGPLAFYKTSTKVKVVDINKKQVHTVFSRTLGVNEFILIEKQDGTVAVKAQLGFSHDQVDNIEGFISTNKEEIEPMQQLGS</sequence>
<reference evidence="2 3" key="1">
    <citation type="submission" date="2018-09" db="EMBL/GenBank/DDBJ databases">
        <title>Identification of marine bacteria producing industrial enzymes.</title>
        <authorList>
            <person name="Cheng T.H."/>
            <person name="Saidin J."/>
            <person name="Muhd D.D."/>
            <person name="Isa M.N.M."/>
            <person name="Bakar M.F.A."/>
            <person name="Ismail N."/>
        </authorList>
    </citation>
    <scope>NUCLEOTIDE SEQUENCE [LARGE SCALE GENOMIC DNA]</scope>
    <source>
        <strain evidence="2 3">MNAD 1.6</strain>
    </source>
</reference>
<dbReference type="Proteomes" id="UP000265938">
    <property type="component" value="Unassembled WGS sequence"/>
</dbReference>
<proteinExistence type="predicted"/>
<protein>
    <recommendedName>
        <fullName evidence="4">Lipoprotein</fullName>
    </recommendedName>
</protein>
<gene>
    <name evidence="2" type="ORF">D4741_05310</name>
</gene>
<dbReference type="RefSeq" id="WP_119852248.1">
    <property type="nucleotide sequence ID" value="NZ_QYSE01000001.1"/>
</dbReference>
<evidence type="ECO:0000313" key="2">
    <source>
        <dbReference type="EMBL" id="RJF37491.1"/>
    </source>
</evidence>
<evidence type="ECO:0000313" key="3">
    <source>
        <dbReference type="Proteomes" id="UP000265938"/>
    </source>
</evidence>
<dbReference type="AlphaFoldDB" id="A0A3A3ETS7"/>
<name>A0A3A3ETS7_9GAMM</name>
<dbReference type="PROSITE" id="PS51257">
    <property type="entry name" value="PROKAR_LIPOPROTEIN"/>
    <property type="match status" value="1"/>
</dbReference>